<dbReference type="GO" id="GO:0016020">
    <property type="term" value="C:membrane"/>
    <property type="evidence" value="ECO:0007669"/>
    <property type="project" value="UniProtKB-SubCell"/>
</dbReference>
<evidence type="ECO:0000256" key="5">
    <source>
        <dbReference type="ARBA" id="ARBA00022989"/>
    </source>
</evidence>
<evidence type="ECO:0000256" key="3">
    <source>
        <dbReference type="ARBA" id="ARBA00022692"/>
    </source>
</evidence>
<dbReference type="Proteomes" id="UP001633002">
    <property type="component" value="Unassembled WGS sequence"/>
</dbReference>
<keyword evidence="3" id="KW-0812">Transmembrane</keyword>
<sequence length="561" mass="63831">MEKIIYSSVFLMYLCLQAFTSSKAEPTDFLSIDCGATSPYKDSQLGIKWETDDKYIKTGKTRQMREGPDFPKQLYSYRYFPSPRSKHCYVLPVRTETTYLLRVRLFPGFRGTSSVDLPVDFNVTFINNLFFSYSANTDTDRVDALYESVFYSFEREEIYLCLVPGTKGTPFINSIELRGLPDTSYRITRSSEVPQFMLLGGRFSMGPKPANRFFRYPDDEFDRFWWAAGPPSFPNFTTFTVDKSFIKNLSFVPYYSNSGVDGYNWPPDKALTDAWIGPNLAFQIKRSRVDTNKVYFAFYFMEIRPEVIKNLSDSNWWEIITYAVDDTSQDYVSISYNDPAYTAPLEEVVLDDNVINVNVSRNSSSAVDGVILNAFEYYYSYDFNISATISRDKIALHELQESFGLQDWQGDPCFPVAWDWLTCDYSEIQKLKLSHMNISGPIPANISNLVDVTEIYLDNNNLEGTIPKSLVSLPKLRRLALDNNKLTGEIPIEFQNKEGFTFTGNPGLYVTRPGTNAPVPGPLTSPPSAAAKSIRRADVPFLAMIFLASLSVIVSFKNGFL</sequence>
<evidence type="ECO:0000313" key="9">
    <source>
        <dbReference type="EMBL" id="KAL3684444.1"/>
    </source>
</evidence>
<dbReference type="PANTHER" id="PTHR45631:SF68">
    <property type="entry name" value="REPEAT FAMILY PROTEIN, PUTATIVE, EXPRESSED-RELATED"/>
    <property type="match status" value="1"/>
</dbReference>
<dbReference type="Pfam" id="PF13855">
    <property type="entry name" value="LRR_8"/>
    <property type="match status" value="1"/>
</dbReference>
<feature type="domain" description="Malectin-like" evidence="8">
    <location>
        <begin position="32"/>
        <end position="379"/>
    </location>
</feature>
<name>A0ABD3H2U8_9MARC</name>
<dbReference type="InterPro" id="IPR001611">
    <property type="entry name" value="Leu-rich_rpt"/>
</dbReference>
<proteinExistence type="predicted"/>
<evidence type="ECO:0000256" key="1">
    <source>
        <dbReference type="ARBA" id="ARBA00004167"/>
    </source>
</evidence>
<reference evidence="9 10" key="1">
    <citation type="submission" date="2024-09" db="EMBL/GenBank/DDBJ databases">
        <title>Chromosome-scale assembly of Riccia sorocarpa.</title>
        <authorList>
            <person name="Paukszto L."/>
        </authorList>
    </citation>
    <scope>NUCLEOTIDE SEQUENCE [LARGE SCALE GENOMIC DNA]</scope>
    <source>
        <strain evidence="9">LP-2024</strain>
        <tissue evidence="9">Aerial parts of the thallus</tissue>
    </source>
</reference>
<keyword evidence="4" id="KW-0677">Repeat</keyword>
<feature type="chain" id="PRO_5044881647" description="Malectin-like domain-containing protein" evidence="7">
    <location>
        <begin position="25"/>
        <end position="561"/>
    </location>
</feature>
<evidence type="ECO:0000256" key="6">
    <source>
        <dbReference type="ARBA" id="ARBA00023136"/>
    </source>
</evidence>
<evidence type="ECO:0000313" key="10">
    <source>
        <dbReference type="Proteomes" id="UP001633002"/>
    </source>
</evidence>
<keyword evidence="5" id="KW-1133">Transmembrane helix</keyword>
<gene>
    <name evidence="9" type="ORF">R1sor_002466</name>
</gene>
<protein>
    <recommendedName>
        <fullName evidence="8">Malectin-like domain-containing protein</fullName>
    </recommendedName>
</protein>
<evidence type="ECO:0000256" key="2">
    <source>
        <dbReference type="ARBA" id="ARBA00022614"/>
    </source>
</evidence>
<keyword evidence="6" id="KW-0472">Membrane</keyword>
<accession>A0ABD3H2U8</accession>
<comment type="subcellular location">
    <subcellularLocation>
        <location evidence="1">Membrane</location>
        <topology evidence="1">Single-pass membrane protein</topology>
    </subcellularLocation>
</comment>
<feature type="signal peptide" evidence="7">
    <location>
        <begin position="1"/>
        <end position="24"/>
    </location>
</feature>
<dbReference type="SUPFAM" id="SSF52058">
    <property type="entry name" value="L domain-like"/>
    <property type="match status" value="1"/>
</dbReference>
<dbReference type="InterPro" id="IPR032675">
    <property type="entry name" value="LRR_dom_sf"/>
</dbReference>
<dbReference type="AlphaFoldDB" id="A0ABD3H2U8"/>
<dbReference type="Gene3D" id="3.80.10.10">
    <property type="entry name" value="Ribonuclease Inhibitor"/>
    <property type="match status" value="1"/>
</dbReference>
<dbReference type="InterPro" id="IPR024788">
    <property type="entry name" value="Malectin-like_Carb-bd_dom"/>
</dbReference>
<keyword evidence="2" id="KW-0433">Leucine-rich repeat</keyword>
<dbReference type="FunFam" id="3.80.10.10:FF:000129">
    <property type="entry name" value="Leucine-rich repeat receptor-like kinase"/>
    <property type="match status" value="1"/>
</dbReference>
<keyword evidence="7" id="KW-0732">Signal</keyword>
<dbReference type="PANTHER" id="PTHR45631">
    <property type="entry name" value="OS07G0107800 PROTEIN-RELATED"/>
    <property type="match status" value="1"/>
</dbReference>
<dbReference type="EMBL" id="JBJQOH010000006">
    <property type="protein sequence ID" value="KAL3684444.1"/>
    <property type="molecule type" value="Genomic_DNA"/>
</dbReference>
<keyword evidence="10" id="KW-1185">Reference proteome</keyword>
<evidence type="ECO:0000256" key="4">
    <source>
        <dbReference type="ARBA" id="ARBA00022737"/>
    </source>
</evidence>
<evidence type="ECO:0000259" key="8">
    <source>
        <dbReference type="Pfam" id="PF12819"/>
    </source>
</evidence>
<evidence type="ECO:0000256" key="7">
    <source>
        <dbReference type="SAM" id="SignalP"/>
    </source>
</evidence>
<comment type="caution">
    <text evidence="9">The sequence shown here is derived from an EMBL/GenBank/DDBJ whole genome shotgun (WGS) entry which is preliminary data.</text>
</comment>
<organism evidence="9 10">
    <name type="scientific">Riccia sorocarpa</name>
    <dbReference type="NCBI Taxonomy" id="122646"/>
    <lineage>
        <taxon>Eukaryota</taxon>
        <taxon>Viridiplantae</taxon>
        <taxon>Streptophyta</taxon>
        <taxon>Embryophyta</taxon>
        <taxon>Marchantiophyta</taxon>
        <taxon>Marchantiopsida</taxon>
        <taxon>Marchantiidae</taxon>
        <taxon>Marchantiales</taxon>
        <taxon>Ricciaceae</taxon>
        <taxon>Riccia</taxon>
    </lineage>
</organism>
<dbReference type="Pfam" id="PF12819">
    <property type="entry name" value="Malectin_like"/>
    <property type="match status" value="1"/>
</dbReference>